<gene>
    <name evidence="3" type="ORF">QYE76_061172</name>
</gene>
<feature type="region of interest" description="Disordered" evidence="1">
    <location>
        <begin position="377"/>
        <end position="401"/>
    </location>
</feature>
<evidence type="ECO:0000313" key="4">
    <source>
        <dbReference type="Proteomes" id="UP001231189"/>
    </source>
</evidence>
<proteinExistence type="predicted"/>
<dbReference type="PANTHER" id="PTHR31286:SF180">
    <property type="entry name" value="OS10G0362600 PROTEIN"/>
    <property type="match status" value="1"/>
</dbReference>
<dbReference type="Proteomes" id="UP001231189">
    <property type="component" value="Unassembled WGS sequence"/>
</dbReference>
<feature type="compositionally biased region" description="Gly residues" evidence="1">
    <location>
        <begin position="315"/>
        <end position="327"/>
    </location>
</feature>
<name>A0AAD8W782_LOLMU</name>
<dbReference type="PANTHER" id="PTHR31286">
    <property type="entry name" value="GLYCINE-RICH CELL WALL STRUCTURAL PROTEIN 1.8-LIKE"/>
    <property type="match status" value="1"/>
</dbReference>
<dbReference type="AlphaFoldDB" id="A0AAD8W782"/>
<feature type="region of interest" description="Disordered" evidence="1">
    <location>
        <begin position="191"/>
        <end position="255"/>
    </location>
</feature>
<organism evidence="3 4">
    <name type="scientific">Lolium multiflorum</name>
    <name type="common">Italian ryegrass</name>
    <name type="synonym">Lolium perenne subsp. multiflorum</name>
    <dbReference type="NCBI Taxonomy" id="4521"/>
    <lineage>
        <taxon>Eukaryota</taxon>
        <taxon>Viridiplantae</taxon>
        <taxon>Streptophyta</taxon>
        <taxon>Embryophyta</taxon>
        <taxon>Tracheophyta</taxon>
        <taxon>Spermatophyta</taxon>
        <taxon>Magnoliopsida</taxon>
        <taxon>Liliopsida</taxon>
        <taxon>Poales</taxon>
        <taxon>Poaceae</taxon>
        <taxon>BOP clade</taxon>
        <taxon>Pooideae</taxon>
        <taxon>Poodae</taxon>
        <taxon>Poeae</taxon>
        <taxon>Poeae Chloroplast Group 2 (Poeae type)</taxon>
        <taxon>Loliodinae</taxon>
        <taxon>Loliinae</taxon>
        <taxon>Lolium</taxon>
    </lineage>
</organism>
<protein>
    <recommendedName>
        <fullName evidence="2">Zinc knuckle CX2CX4HX4C domain-containing protein</fullName>
    </recommendedName>
</protein>
<feature type="region of interest" description="Disordered" evidence="1">
    <location>
        <begin position="310"/>
        <end position="349"/>
    </location>
</feature>
<dbReference type="Pfam" id="PF14392">
    <property type="entry name" value="zf-CCHC_4"/>
    <property type="match status" value="1"/>
</dbReference>
<accession>A0AAD8W782</accession>
<dbReference type="InterPro" id="IPR040256">
    <property type="entry name" value="At4g02000-like"/>
</dbReference>
<comment type="caution">
    <text evidence="3">The sequence shown here is derived from an EMBL/GenBank/DDBJ whole genome shotgun (WGS) entry which is preliminary data.</text>
</comment>
<reference evidence="3" key="1">
    <citation type="submission" date="2023-07" db="EMBL/GenBank/DDBJ databases">
        <title>A chromosome-level genome assembly of Lolium multiflorum.</title>
        <authorList>
            <person name="Chen Y."/>
            <person name="Copetti D."/>
            <person name="Kolliker R."/>
            <person name="Studer B."/>
        </authorList>
    </citation>
    <scope>NUCLEOTIDE SEQUENCE</scope>
    <source>
        <strain evidence="3">02402/16</strain>
        <tissue evidence="3">Leaf</tissue>
    </source>
</reference>
<feature type="domain" description="Zinc knuckle CX2CX4HX4C" evidence="2">
    <location>
        <begin position="140"/>
        <end position="169"/>
    </location>
</feature>
<evidence type="ECO:0000256" key="1">
    <source>
        <dbReference type="SAM" id="MobiDB-lite"/>
    </source>
</evidence>
<feature type="compositionally biased region" description="Basic and acidic residues" evidence="1">
    <location>
        <begin position="340"/>
        <end position="349"/>
    </location>
</feature>
<keyword evidence="4" id="KW-1185">Reference proteome</keyword>
<evidence type="ECO:0000259" key="2">
    <source>
        <dbReference type="Pfam" id="PF14392"/>
    </source>
</evidence>
<dbReference type="InterPro" id="IPR025836">
    <property type="entry name" value="Zn_knuckle_CX2CX4HX4C"/>
</dbReference>
<sequence length="401" mass="44167">MEKVEGLLQNLKLSEAERKGLRLGSDGGKCKESGKRKALDDGPWKFNNDLLVMADFDPNKSLEEYEFDTIPIWLRVRKLPLGRMNRSTGEAIGDEVGEFVQVDVGADDMAIGEYLRVKVKLNIKEPLKRGLMIHIEGCQVARWCPFEYEFLPEFCYTCGIIGHEDKICSLKLARGEKQQFGPWLRAWMPKRSSQGERKSWEGKGGNNSWGFGFTNRSGGSGSDSRSWRVEGASGDGAKAPEKGDEATSPLKKLPDSCVKGNQKQLVYPEENGSILVALEKNVSGEKGSEKLELGGEKEGVEMTNMAQGLGATRWLGGGKNKGSGNGGQSERIIKKFKRKDKQERGKKSGEICSIPMVMAGSKRGAEPMEIEEEKGIKEGKKLRSSKTVVEAGLSVQPCKDQ</sequence>
<evidence type="ECO:0000313" key="3">
    <source>
        <dbReference type="EMBL" id="KAK1643367.1"/>
    </source>
</evidence>
<dbReference type="EMBL" id="JAUUTY010000004">
    <property type="protein sequence ID" value="KAK1643367.1"/>
    <property type="molecule type" value="Genomic_DNA"/>
</dbReference>